<dbReference type="EMBL" id="UYSU01000560">
    <property type="protein sequence ID" value="VDL85971.1"/>
    <property type="molecule type" value="Genomic_DNA"/>
</dbReference>
<gene>
    <name evidence="2" type="ORF">SSLN_LOCUS654</name>
</gene>
<evidence type="ECO:0000256" key="1">
    <source>
        <dbReference type="SAM" id="MobiDB-lite"/>
    </source>
</evidence>
<dbReference type="Proteomes" id="UP000275846">
    <property type="component" value="Unassembled WGS sequence"/>
</dbReference>
<feature type="region of interest" description="Disordered" evidence="1">
    <location>
        <begin position="101"/>
        <end position="123"/>
    </location>
</feature>
<feature type="region of interest" description="Disordered" evidence="1">
    <location>
        <begin position="27"/>
        <end position="47"/>
    </location>
</feature>
<dbReference type="WBParaSite" id="SSLN_0000068501-mRNA-1">
    <property type="protein sequence ID" value="SSLN_0000068501-mRNA-1"/>
    <property type="gene ID" value="SSLN_0000068501"/>
</dbReference>
<dbReference type="OrthoDB" id="6323312at2759"/>
<name>A0A183S8V6_SCHSO</name>
<feature type="region of interest" description="Disordered" evidence="1">
    <location>
        <begin position="135"/>
        <end position="160"/>
    </location>
</feature>
<reference evidence="4" key="1">
    <citation type="submission" date="2016-06" db="UniProtKB">
        <authorList>
            <consortium name="WormBaseParasite"/>
        </authorList>
    </citation>
    <scope>IDENTIFICATION</scope>
</reference>
<keyword evidence="3" id="KW-1185">Reference proteome</keyword>
<accession>A0A183S8V6</accession>
<evidence type="ECO:0000313" key="4">
    <source>
        <dbReference type="WBParaSite" id="SSLN_0000068501-mRNA-1"/>
    </source>
</evidence>
<dbReference type="AlphaFoldDB" id="A0A183S8V6"/>
<reference evidence="2 3" key="2">
    <citation type="submission" date="2018-11" db="EMBL/GenBank/DDBJ databases">
        <authorList>
            <consortium name="Pathogen Informatics"/>
        </authorList>
    </citation>
    <scope>NUCLEOTIDE SEQUENCE [LARGE SCALE GENOMIC DNA]</scope>
    <source>
        <strain evidence="2 3">NST_G2</strain>
    </source>
</reference>
<feature type="compositionally biased region" description="Low complexity" evidence="1">
    <location>
        <begin position="101"/>
        <end position="119"/>
    </location>
</feature>
<feature type="compositionally biased region" description="Low complexity" evidence="1">
    <location>
        <begin position="135"/>
        <end position="156"/>
    </location>
</feature>
<proteinExistence type="predicted"/>
<evidence type="ECO:0000313" key="2">
    <source>
        <dbReference type="EMBL" id="VDL85971.1"/>
    </source>
</evidence>
<organism evidence="4">
    <name type="scientific">Schistocephalus solidus</name>
    <name type="common">Tapeworm</name>
    <dbReference type="NCBI Taxonomy" id="70667"/>
    <lineage>
        <taxon>Eukaryota</taxon>
        <taxon>Metazoa</taxon>
        <taxon>Spiralia</taxon>
        <taxon>Lophotrochozoa</taxon>
        <taxon>Platyhelminthes</taxon>
        <taxon>Cestoda</taxon>
        <taxon>Eucestoda</taxon>
        <taxon>Diphyllobothriidea</taxon>
        <taxon>Diphyllobothriidae</taxon>
        <taxon>Schistocephalus</taxon>
    </lineage>
</organism>
<sequence length="189" mass="20408">MIEQSCVCVCVCVCALDQHGSHVRARHAPPFRGAYGGPRRNQRSNCRVSAAKTKRTALKSPAPRTNTANAQTLPTCPHCQRTIRALIGLVGHLRTQCTKYPTIPTSTSNSANTPSKSPSLTPGIRSIAPTIIEITSQYSSPVTPTTPTTSATTTTTTDEDSLLNCPLQAHIHLTHRSGRSLANPSYRHW</sequence>
<protein>
    <submittedName>
        <fullName evidence="4">C2H2-type domain-containing protein</fullName>
    </submittedName>
</protein>
<evidence type="ECO:0000313" key="3">
    <source>
        <dbReference type="Proteomes" id="UP000275846"/>
    </source>
</evidence>